<dbReference type="Proteomes" id="UP001283361">
    <property type="component" value="Unassembled WGS sequence"/>
</dbReference>
<dbReference type="EMBL" id="JAWDGP010000269">
    <property type="protein sequence ID" value="KAK3801973.1"/>
    <property type="molecule type" value="Genomic_DNA"/>
</dbReference>
<reference evidence="1" key="1">
    <citation type="journal article" date="2023" name="G3 (Bethesda)">
        <title>A reference genome for the long-term kleptoplast-retaining sea slug Elysia crispata morphotype clarki.</title>
        <authorList>
            <person name="Eastman K.E."/>
            <person name="Pendleton A.L."/>
            <person name="Shaikh M.A."/>
            <person name="Suttiyut T."/>
            <person name="Ogas R."/>
            <person name="Tomko P."/>
            <person name="Gavelis G."/>
            <person name="Widhalm J.R."/>
            <person name="Wisecaver J.H."/>
        </authorList>
    </citation>
    <scope>NUCLEOTIDE SEQUENCE</scope>
    <source>
        <strain evidence="1">ECLA1</strain>
    </source>
</reference>
<sequence length="85" mass="9602">MRRLPMDAEGSVEFCGPFQCRRLAIILMDEGVCVRPTVLGCIKGAVTQQRYSKDEAGRMYFGLRCHVLQQDALFTSQARQIALIH</sequence>
<proteinExistence type="predicted"/>
<protein>
    <submittedName>
        <fullName evidence="1">Uncharacterized protein</fullName>
    </submittedName>
</protein>
<gene>
    <name evidence="1" type="ORF">RRG08_064567</name>
</gene>
<organism evidence="1 2">
    <name type="scientific">Elysia crispata</name>
    <name type="common">lettuce slug</name>
    <dbReference type="NCBI Taxonomy" id="231223"/>
    <lineage>
        <taxon>Eukaryota</taxon>
        <taxon>Metazoa</taxon>
        <taxon>Spiralia</taxon>
        <taxon>Lophotrochozoa</taxon>
        <taxon>Mollusca</taxon>
        <taxon>Gastropoda</taxon>
        <taxon>Heterobranchia</taxon>
        <taxon>Euthyneura</taxon>
        <taxon>Panpulmonata</taxon>
        <taxon>Sacoglossa</taxon>
        <taxon>Placobranchoidea</taxon>
        <taxon>Plakobranchidae</taxon>
        <taxon>Elysia</taxon>
    </lineage>
</organism>
<keyword evidence="2" id="KW-1185">Reference proteome</keyword>
<evidence type="ECO:0000313" key="1">
    <source>
        <dbReference type="EMBL" id="KAK3801973.1"/>
    </source>
</evidence>
<name>A0AAE1EDG1_9GAST</name>
<evidence type="ECO:0000313" key="2">
    <source>
        <dbReference type="Proteomes" id="UP001283361"/>
    </source>
</evidence>
<accession>A0AAE1EDG1</accession>
<comment type="caution">
    <text evidence="1">The sequence shown here is derived from an EMBL/GenBank/DDBJ whole genome shotgun (WGS) entry which is preliminary data.</text>
</comment>
<dbReference type="AlphaFoldDB" id="A0AAE1EDG1"/>